<gene>
    <name evidence="3" type="ORF">OBE_09833</name>
</gene>
<evidence type="ECO:0000256" key="1">
    <source>
        <dbReference type="SAM" id="Phobius"/>
    </source>
</evidence>
<sequence>MEFDNMKRSRKISIGTIVLFVVCSLIYYRNDLAVLIGNKTNSIKVVNVNDNTSLENSNIPDYSGNSYIIINNNKPNFSDNDMSLTGEVYSELDSLGRCGVAFARVGKDTMPTEERGSIGMIKPSGWHTIKYDIVNGKYLYNRCHLVGYQLTGQNANPKNLITCTRYMNTVGMLEFENKVASYVKKTNNHVLYRVTPIFRNDNLLATGVQIEAESIEDLGKGISFNVFVYNVQQGIEIDYKTGDSKLK</sequence>
<dbReference type="AlphaFoldDB" id="K1SDE8"/>
<organism evidence="3">
    <name type="scientific">human gut metagenome</name>
    <dbReference type="NCBI Taxonomy" id="408170"/>
    <lineage>
        <taxon>unclassified sequences</taxon>
        <taxon>metagenomes</taxon>
        <taxon>organismal metagenomes</taxon>
    </lineage>
</organism>
<reference evidence="3" key="1">
    <citation type="journal article" date="2013" name="Environ. Microbiol.">
        <title>Microbiota from the distal guts of lean and obese adolescents exhibit partial functional redundancy besides clear differences in community structure.</title>
        <authorList>
            <person name="Ferrer M."/>
            <person name="Ruiz A."/>
            <person name="Lanza F."/>
            <person name="Haange S.B."/>
            <person name="Oberbach A."/>
            <person name="Till H."/>
            <person name="Bargiela R."/>
            <person name="Campoy C."/>
            <person name="Segura M.T."/>
            <person name="Richter M."/>
            <person name="von Bergen M."/>
            <person name="Seifert J."/>
            <person name="Suarez A."/>
        </authorList>
    </citation>
    <scope>NUCLEOTIDE SEQUENCE</scope>
</reference>
<protein>
    <submittedName>
        <fullName evidence="3">Prophage Lp1 protein 65</fullName>
    </submittedName>
</protein>
<dbReference type="Pfam" id="PF13930">
    <property type="entry name" value="Endonuclea_NS_2"/>
    <property type="match status" value="1"/>
</dbReference>
<keyword evidence="1" id="KW-1133">Transmembrane helix</keyword>
<comment type="caution">
    <text evidence="3">The sequence shown here is derived from an EMBL/GenBank/DDBJ whole genome shotgun (WGS) entry which is preliminary data.</text>
</comment>
<feature type="domain" description="Type VII secretion system protein EssD-like" evidence="2">
    <location>
        <begin position="84"/>
        <end position="214"/>
    </location>
</feature>
<dbReference type="EMBL" id="AJWZ01006792">
    <property type="protein sequence ID" value="EKC58772.1"/>
    <property type="molecule type" value="Genomic_DNA"/>
</dbReference>
<feature type="transmembrane region" description="Helical" evidence="1">
    <location>
        <begin position="12"/>
        <end position="28"/>
    </location>
</feature>
<dbReference type="Gene3D" id="3.40.570.10">
    <property type="entry name" value="Extracellular Endonuclease, subunit A"/>
    <property type="match status" value="1"/>
</dbReference>
<evidence type="ECO:0000259" key="2">
    <source>
        <dbReference type="Pfam" id="PF13930"/>
    </source>
</evidence>
<proteinExistence type="predicted"/>
<name>K1SDE8_9ZZZZ</name>
<accession>K1SDE8</accession>
<keyword evidence="1" id="KW-0472">Membrane</keyword>
<dbReference type="InterPro" id="IPR044929">
    <property type="entry name" value="DNA/RNA_non-sp_Endonuclease_sf"/>
</dbReference>
<dbReference type="InterPro" id="IPR044927">
    <property type="entry name" value="Endonuclea_NS_2"/>
</dbReference>
<evidence type="ECO:0000313" key="3">
    <source>
        <dbReference type="EMBL" id="EKC58772.1"/>
    </source>
</evidence>
<keyword evidence="1" id="KW-0812">Transmembrane</keyword>